<evidence type="ECO:0000313" key="2">
    <source>
        <dbReference type="Proteomes" id="UP000214684"/>
    </source>
</evidence>
<protein>
    <submittedName>
        <fullName evidence="1">Uncharacterized protein</fullName>
    </submittedName>
</protein>
<organism evidence="1 2">
    <name type="scientific">Flavobacterium araucananum</name>
    <dbReference type="NCBI Taxonomy" id="946678"/>
    <lineage>
        <taxon>Bacteria</taxon>
        <taxon>Pseudomonadati</taxon>
        <taxon>Bacteroidota</taxon>
        <taxon>Flavobacteriia</taxon>
        <taxon>Flavobacteriales</taxon>
        <taxon>Flavobacteriaceae</taxon>
        <taxon>Flavobacterium</taxon>
    </lineage>
</organism>
<reference evidence="1 2" key="1">
    <citation type="submission" date="2016-11" db="EMBL/GenBank/DDBJ databases">
        <title>Whole genomes of Flavobacteriaceae.</title>
        <authorList>
            <person name="Stine C."/>
            <person name="Li C."/>
            <person name="Tadesse D."/>
        </authorList>
    </citation>
    <scope>NUCLEOTIDE SEQUENCE [LARGE SCALE GENOMIC DNA]</scope>
    <source>
        <strain evidence="1 2">DSM 24704</strain>
    </source>
</reference>
<dbReference type="EMBL" id="MUGS01000023">
    <property type="protein sequence ID" value="OXG05204.1"/>
    <property type="molecule type" value="Genomic_DNA"/>
</dbReference>
<evidence type="ECO:0000313" key="1">
    <source>
        <dbReference type="EMBL" id="OXG05204.1"/>
    </source>
</evidence>
<keyword evidence="2" id="KW-1185">Reference proteome</keyword>
<dbReference type="Proteomes" id="UP000214684">
    <property type="component" value="Unassembled WGS sequence"/>
</dbReference>
<name>A0A227P726_9FLAO</name>
<dbReference type="AlphaFoldDB" id="A0A227P726"/>
<sequence length="66" mass="8018">MKNLFIYCRFNGYLLNKNNFYSKYKRKNMLINFSLTTANLNFKAKKRLNFNEKAEPEIENILTFKI</sequence>
<accession>A0A227P726</accession>
<gene>
    <name evidence="1" type="ORF">B0A64_13485</name>
</gene>
<comment type="caution">
    <text evidence="1">The sequence shown here is derived from an EMBL/GenBank/DDBJ whole genome shotgun (WGS) entry which is preliminary data.</text>
</comment>
<proteinExistence type="predicted"/>